<accession>A0A7W6Q555</accession>
<sequence>MLDATPKVPVTVTLGCDPQVTVTLTETPTGTIFVSIAPTDPAMPVGDIDGIFFNLTDDSTLDTVNFFPEPNTGSIFAPVTGVQAAADAVNTLSNGAQTADSYDIGIQFGTVDDSTQGVVPQTAFTLFADNGPLLLEDLDLDSLATVVNSDGGNGQVLTTGDTPDDDPVLVVKEILFEDFDDIHRATDSDAIESNTGWAVAWDKLVTNGHNDGTVTFEEVETDGPVTLTMDLNTHDTHKFENSGAYADSLRVEVSIDGGEWVLLDEYEVNDAGTAIVGSETGQSFGNSGNTVSYSGGILDTAEDNVQFRVVSDISAGDEYIKIDNVSITATEAEAVPGETELVQSEVLADDFNDIYRATDSDVVESNTGWAAAWDKLVTNGHNDGTLTFEEVATDGPVSLTMDLNTHDTHKFENSGAYADSLRVEVSIDGGDWVLLDEYQVNDAGTAIVGSETGQTFGNSGSTVNYSGGILDTAEESAQFRVVSDISAGDEYIKIDNVSIEASTEVAVEGSDGDAVKVDFEGLSSGDVVDAQFAGVSISAQRAGDADNSENDAMIFDSNAPTGGDHDLAFDNQDNILIISEDNDSSDADDNAHGGTITFDFDDPSDVVSITMLDIEESGGTIDLIDANGDLIRTVDIPVTGDGEAQDVDIDTAGVSTMNVNMVGSGAVDDLCYIPMSDDADDECGGQYDVGYIAGIPVLQPIDEDQLKDLDAAEDDLEADALM</sequence>
<organism evidence="1 2">
    <name type="scientific">Sulfitobacter noctilucicola</name>
    <dbReference type="NCBI Taxonomy" id="1342301"/>
    <lineage>
        <taxon>Bacteria</taxon>
        <taxon>Pseudomonadati</taxon>
        <taxon>Pseudomonadota</taxon>
        <taxon>Alphaproteobacteria</taxon>
        <taxon>Rhodobacterales</taxon>
        <taxon>Roseobacteraceae</taxon>
        <taxon>Sulfitobacter</taxon>
    </lineage>
</organism>
<reference evidence="1 2" key="1">
    <citation type="submission" date="2020-08" db="EMBL/GenBank/DDBJ databases">
        <title>Genomic Encyclopedia of Type Strains, Phase IV (KMG-IV): sequencing the most valuable type-strain genomes for metagenomic binning, comparative biology and taxonomic classification.</title>
        <authorList>
            <person name="Goeker M."/>
        </authorList>
    </citation>
    <scope>NUCLEOTIDE SEQUENCE [LARGE SCALE GENOMIC DNA]</scope>
    <source>
        <strain evidence="1 2">DSM 101015</strain>
    </source>
</reference>
<keyword evidence="2" id="KW-1185">Reference proteome</keyword>
<dbReference type="EMBL" id="JACIFU010000004">
    <property type="protein sequence ID" value="MBB4175388.1"/>
    <property type="molecule type" value="Genomic_DNA"/>
</dbReference>
<dbReference type="Proteomes" id="UP000565745">
    <property type="component" value="Unassembled WGS sequence"/>
</dbReference>
<dbReference type="OrthoDB" id="7667870at2"/>
<proteinExistence type="predicted"/>
<comment type="caution">
    <text evidence="1">The sequence shown here is derived from an EMBL/GenBank/DDBJ whole genome shotgun (WGS) entry which is preliminary data.</text>
</comment>
<name>A0A7W6Q555_9RHOB</name>
<evidence type="ECO:0000313" key="1">
    <source>
        <dbReference type="EMBL" id="MBB4175388.1"/>
    </source>
</evidence>
<dbReference type="RefSeq" id="WP_152540582.1">
    <property type="nucleotide sequence ID" value="NZ_JACIFU010000004.1"/>
</dbReference>
<protein>
    <submittedName>
        <fullName evidence="1">Uncharacterized protein</fullName>
    </submittedName>
</protein>
<gene>
    <name evidence="1" type="ORF">GGR93_003181</name>
</gene>
<dbReference type="AlphaFoldDB" id="A0A7W6Q555"/>
<evidence type="ECO:0000313" key="2">
    <source>
        <dbReference type="Proteomes" id="UP000565745"/>
    </source>
</evidence>